<organism evidence="1">
    <name type="scientific">hydrothermal vent metagenome</name>
    <dbReference type="NCBI Taxonomy" id="652676"/>
    <lineage>
        <taxon>unclassified sequences</taxon>
        <taxon>metagenomes</taxon>
        <taxon>ecological metagenomes</taxon>
    </lineage>
</organism>
<dbReference type="AlphaFoldDB" id="A0A160VEM0"/>
<sequence length="44" mass="5166">MYSVWLYTISGACIIYSFCLGPQKKVTILILIQKALYKNPNRWQ</sequence>
<protein>
    <submittedName>
        <fullName evidence="1">Uncharacterized protein</fullName>
    </submittedName>
</protein>
<name>A0A160VEM0_9ZZZZ</name>
<accession>A0A160VEM0</accession>
<proteinExistence type="predicted"/>
<gene>
    <name evidence="1" type="ORF">MGWOODY_Mmi96</name>
</gene>
<reference evidence="1" key="1">
    <citation type="submission" date="2015-10" db="EMBL/GenBank/DDBJ databases">
        <authorList>
            <person name="Gilbert D.G."/>
        </authorList>
    </citation>
    <scope>NUCLEOTIDE SEQUENCE</scope>
</reference>
<evidence type="ECO:0000313" key="1">
    <source>
        <dbReference type="EMBL" id="CUV08249.1"/>
    </source>
</evidence>
<dbReference type="EMBL" id="FAXC01000037">
    <property type="protein sequence ID" value="CUV08249.1"/>
    <property type="molecule type" value="Genomic_DNA"/>
</dbReference>